<dbReference type="OrthoDB" id="9792162at2"/>
<dbReference type="AlphaFoldDB" id="A0A292YTE7"/>
<dbReference type="Pfam" id="PF08240">
    <property type="entry name" value="ADH_N"/>
    <property type="match status" value="1"/>
</dbReference>
<keyword evidence="1" id="KW-0560">Oxidoreductase</keyword>
<evidence type="ECO:0000259" key="2">
    <source>
        <dbReference type="SMART" id="SM00829"/>
    </source>
</evidence>
<dbReference type="InterPro" id="IPR020843">
    <property type="entry name" value="ER"/>
</dbReference>
<keyword evidence="4" id="KW-1185">Reference proteome</keyword>
<dbReference type="Gene3D" id="3.90.180.10">
    <property type="entry name" value="Medium-chain alcohol dehydrogenases, catalytic domain"/>
    <property type="match status" value="1"/>
</dbReference>
<dbReference type="Pfam" id="PF13602">
    <property type="entry name" value="ADH_zinc_N_2"/>
    <property type="match status" value="1"/>
</dbReference>
<dbReference type="PROSITE" id="PS01162">
    <property type="entry name" value="QOR_ZETA_CRYSTAL"/>
    <property type="match status" value="1"/>
</dbReference>
<evidence type="ECO:0000313" key="4">
    <source>
        <dbReference type="Proteomes" id="UP000217785"/>
    </source>
</evidence>
<dbReference type="SMART" id="SM00829">
    <property type="entry name" value="PKS_ER"/>
    <property type="match status" value="1"/>
</dbReference>
<feature type="domain" description="Enoyl reductase (ER)" evidence="2">
    <location>
        <begin position="10"/>
        <end position="306"/>
    </location>
</feature>
<dbReference type="SUPFAM" id="SSF51735">
    <property type="entry name" value="NAD(P)-binding Rossmann-fold domains"/>
    <property type="match status" value="1"/>
</dbReference>
<dbReference type="PANTHER" id="PTHR11695">
    <property type="entry name" value="ALCOHOL DEHYDROGENASE RELATED"/>
    <property type="match status" value="1"/>
</dbReference>
<dbReference type="GO" id="GO:0008270">
    <property type="term" value="F:zinc ion binding"/>
    <property type="evidence" value="ECO:0007669"/>
    <property type="project" value="InterPro"/>
</dbReference>
<dbReference type="InterPro" id="IPR036291">
    <property type="entry name" value="NAD(P)-bd_dom_sf"/>
</dbReference>
<comment type="caution">
    <text evidence="3">The sequence shown here is derived from an EMBL/GenBank/DDBJ whole genome shotgun (WGS) entry which is preliminary data.</text>
</comment>
<gene>
    <name evidence="3" type="ORF">EFBL_3446</name>
</gene>
<dbReference type="InterPro" id="IPR050700">
    <property type="entry name" value="YIM1/Zinc_Alcohol_DH_Fams"/>
</dbReference>
<dbReference type="RefSeq" id="WP_096183853.1">
    <property type="nucleotide sequence ID" value="NZ_BDUF01000109.1"/>
</dbReference>
<dbReference type="Gene3D" id="3.40.50.720">
    <property type="entry name" value="NAD(P)-binding Rossmann-like Domain"/>
    <property type="match status" value="1"/>
</dbReference>
<accession>A0A292YTE7</accession>
<sequence length="309" mass="33747">MKAVIIENYGGRDQLKLVDTPVPEIRERDVLVEVHSASVNPVDWKVREGRLKARITYEFPLILGWDLAGVIKQVGSHVTKFRVGDEVFSRPDISRNGTYAEYTVVEENLLAIKPSNLTFEEAASVPLAGLTAWEALVEISQLKTGDKVLIHAGAGGVGGYAIQLAKSLGAYVATTVSGRNVKFVKELGADEVIDYGLQDFSKVLHDFDVVFDTVGGEVQTKSFEVLKENGILVSIVSPPNQEVALQKKVRPEYFFLQPDGEKLAKLANLFETGDMKPIVGSVFSLSEVAKAHELSESGHAQGKIVIKIK</sequence>
<proteinExistence type="predicted"/>
<dbReference type="InterPro" id="IPR011032">
    <property type="entry name" value="GroES-like_sf"/>
</dbReference>
<evidence type="ECO:0000313" key="3">
    <source>
        <dbReference type="EMBL" id="GAX91755.1"/>
    </source>
</evidence>
<name>A0A292YTE7_9BACL</name>
<dbReference type="InterPro" id="IPR002364">
    <property type="entry name" value="Quin_OxRdtase/zeta-crystal_CS"/>
</dbReference>
<reference evidence="4" key="1">
    <citation type="submission" date="2017-07" db="EMBL/GenBank/DDBJ databases">
        <title>Draft genome sequence of Effusibacillus lacus strain skLN1.</title>
        <authorList>
            <person name="Watanabe M."/>
            <person name="Kojima H."/>
            <person name="Fukui M."/>
        </authorList>
    </citation>
    <scope>NUCLEOTIDE SEQUENCE [LARGE SCALE GENOMIC DNA]</scope>
    <source>
        <strain evidence="4">skLN1</strain>
    </source>
</reference>
<dbReference type="PANTHER" id="PTHR11695:SF294">
    <property type="entry name" value="RETICULON-4-INTERACTING PROTEIN 1, MITOCHONDRIAL"/>
    <property type="match status" value="1"/>
</dbReference>
<dbReference type="Proteomes" id="UP000217785">
    <property type="component" value="Unassembled WGS sequence"/>
</dbReference>
<dbReference type="EMBL" id="BDUF01000109">
    <property type="protein sequence ID" value="GAX91755.1"/>
    <property type="molecule type" value="Genomic_DNA"/>
</dbReference>
<protein>
    <submittedName>
        <fullName evidence="3">NADPH:quinone reductase</fullName>
    </submittedName>
</protein>
<dbReference type="InterPro" id="IPR013154">
    <property type="entry name" value="ADH-like_N"/>
</dbReference>
<dbReference type="SUPFAM" id="SSF50129">
    <property type="entry name" value="GroES-like"/>
    <property type="match status" value="1"/>
</dbReference>
<organism evidence="3 4">
    <name type="scientific">Effusibacillus lacus</name>
    <dbReference type="NCBI Taxonomy" id="1348429"/>
    <lineage>
        <taxon>Bacteria</taxon>
        <taxon>Bacillati</taxon>
        <taxon>Bacillota</taxon>
        <taxon>Bacilli</taxon>
        <taxon>Bacillales</taxon>
        <taxon>Alicyclobacillaceae</taxon>
        <taxon>Effusibacillus</taxon>
    </lineage>
</organism>
<dbReference type="GO" id="GO:0016491">
    <property type="term" value="F:oxidoreductase activity"/>
    <property type="evidence" value="ECO:0007669"/>
    <property type="project" value="UniProtKB-KW"/>
</dbReference>
<evidence type="ECO:0000256" key="1">
    <source>
        <dbReference type="ARBA" id="ARBA00023002"/>
    </source>
</evidence>
<dbReference type="CDD" id="cd05289">
    <property type="entry name" value="MDR_like_2"/>
    <property type="match status" value="1"/>
</dbReference>